<dbReference type="Proteomes" id="UP000271241">
    <property type="component" value="Unassembled WGS sequence"/>
</dbReference>
<keyword evidence="3" id="KW-1185">Reference proteome</keyword>
<sequence length="76" mass="8676">MLSTNVFCMFMAAFITDVPISAIFYPIDWTIISLLLVAHIKNMRMSAKYSKTPHTTYVMKDFSKIEARVSSIITHS</sequence>
<keyword evidence="1" id="KW-1133">Transmembrane helix</keyword>
<evidence type="ECO:0000313" key="3">
    <source>
        <dbReference type="Proteomes" id="UP000271241"/>
    </source>
</evidence>
<feature type="transmembrane region" description="Helical" evidence="1">
    <location>
        <begin position="20"/>
        <end position="40"/>
    </location>
</feature>
<dbReference type="AlphaFoldDB" id="A0A4P9XI96"/>
<accession>A0A4P9XI96</accession>
<proteinExistence type="predicted"/>
<name>A0A4P9XI96_9FUNG</name>
<dbReference type="EMBL" id="KZ993140">
    <property type="protein sequence ID" value="RKP05404.1"/>
    <property type="molecule type" value="Genomic_DNA"/>
</dbReference>
<gene>
    <name evidence="2" type="ORF">THASP1DRAFT_32754</name>
</gene>
<keyword evidence="1" id="KW-0472">Membrane</keyword>
<organism evidence="2 3">
    <name type="scientific">Thamnocephalis sphaerospora</name>
    <dbReference type="NCBI Taxonomy" id="78915"/>
    <lineage>
        <taxon>Eukaryota</taxon>
        <taxon>Fungi</taxon>
        <taxon>Fungi incertae sedis</taxon>
        <taxon>Zoopagomycota</taxon>
        <taxon>Zoopagomycotina</taxon>
        <taxon>Zoopagomycetes</taxon>
        <taxon>Zoopagales</taxon>
        <taxon>Sigmoideomycetaceae</taxon>
        <taxon>Thamnocephalis</taxon>
    </lineage>
</organism>
<keyword evidence="1" id="KW-0812">Transmembrane</keyword>
<reference evidence="3" key="1">
    <citation type="journal article" date="2018" name="Nat. Microbiol.">
        <title>Leveraging single-cell genomics to expand the fungal tree of life.</title>
        <authorList>
            <person name="Ahrendt S.R."/>
            <person name="Quandt C.A."/>
            <person name="Ciobanu D."/>
            <person name="Clum A."/>
            <person name="Salamov A."/>
            <person name="Andreopoulos B."/>
            <person name="Cheng J.F."/>
            <person name="Woyke T."/>
            <person name="Pelin A."/>
            <person name="Henrissat B."/>
            <person name="Reynolds N.K."/>
            <person name="Benny G.L."/>
            <person name="Smith M.E."/>
            <person name="James T.Y."/>
            <person name="Grigoriev I.V."/>
        </authorList>
    </citation>
    <scope>NUCLEOTIDE SEQUENCE [LARGE SCALE GENOMIC DNA]</scope>
    <source>
        <strain evidence="3">RSA 1356</strain>
    </source>
</reference>
<evidence type="ECO:0000256" key="1">
    <source>
        <dbReference type="SAM" id="Phobius"/>
    </source>
</evidence>
<protein>
    <submittedName>
        <fullName evidence="2">Uncharacterized protein</fullName>
    </submittedName>
</protein>
<evidence type="ECO:0000313" key="2">
    <source>
        <dbReference type="EMBL" id="RKP05404.1"/>
    </source>
</evidence>